<evidence type="ECO:0000313" key="1">
    <source>
        <dbReference type="EMBL" id="OUN04776.1"/>
    </source>
</evidence>
<dbReference type="Proteomes" id="UP000195772">
    <property type="component" value="Unassembled WGS sequence"/>
</dbReference>
<dbReference type="EMBL" id="NFHB01000001">
    <property type="protein sequence ID" value="OUN04776.1"/>
    <property type="molecule type" value="Genomic_DNA"/>
</dbReference>
<organism evidence="1 2">
    <name type="scientific">Alistipes onderdonkii</name>
    <dbReference type="NCBI Taxonomy" id="328813"/>
    <lineage>
        <taxon>Bacteria</taxon>
        <taxon>Pseudomonadati</taxon>
        <taxon>Bacteroidota</taxon>
        <taxon>Bacteroidia</taxon>
        <taxon>Bacteroidales</taxon>
        <taxon>Rikenellaceae</taxon>
        <taxon>Alistipes</taxon>
    </lineage>
</organism>
<evidence type="ECO:0000313" key="2">
    <source>
        <dbReference type="Proteomes" id="UP000195772"/>
    </source>
</evidence>
<dbReference type="RefSeq" id="WP_087400913.1">
    <property type="nucleotide sequence ID" value="NZ_JAHOND010000045.1"/>
</dbReference>
<dbReference type="AlphaFoldDB" id="A0A1Y3QYP5"/>
<reference evidence="2" key="1">
    <citation type="submission" date="2017-04" db="EMBL/GenBank/DDBJ databases">
        <title>Function of individual gut microbiota members based on whole genome sequencing of pure cultures obtained from chicken caecum.</title>
        <authorList>
            <person name="Medvecky M."/>
            <person name="Cejkova D."/>
            <person name="Polansky O."/>
            <person name="Karasova D."/>
            <person name="Kubasova T."/>
            <person name="Cizek A."/>
            <person name="Rychlik I."/>
        </authorList>
    </citation>
    <scope>NUCLEOTIDE SEQUENCE [LARGE SCALE GENOMIC DNA]</scope>
    <source>
        <strain evidence="2">An90</strain>
    </source>
</reference>
<proteinExistence type="predicted"/>
<sequence length="217" mass="25848">MRKWIDQSTFDELLLANAEDNIERAIRSASAVLETVQEFVPEAALFYRVTHAVDSLKNYFEEACTGFRRNDILFLVRQYFYPKPYYDLRFDWSFFRYADNYSYGKAFDKQTAPNRIGVFTKKKIDDWVEYLTQGFRNLERIDAENERKIIGYRNRLEALSDVVWVHDKSHGQIIRNGLTYTFDIRQTDYSEKISLDYRSRTLDDFLALSDNKFTPKP</sequence>
<name>A0A1Y3QYP5_9BACT</name>
<protein>
    <submittedName>
        <fullName evidence="1">Uncharacterized protein</fullName>
    </submittedName>
</protein>
<gene>
    <name evidence="1" type="ORF">B5G41_00240</name>
</gene>
<dbReference type="eggNOG" id="ENOG5032NGT">
    <property type="taxonomic scope" value="Bacteria"/>
</dbReference>
<dbReference type="OrthoDB" id="1001951at2"/>
<accession>A0A1Y3QYP5</accession>
<comment type="caution">
    <text evidence="1">The sequence shown here is derived from an EMBL/GenBank/DDBJ whole genome shotgun (WGS) entry which is preliminary data.</text>
</comment>